<evidence type="ECO:0000256" key="6">
    <source>
        <dbReference type="ARBA" id="ARBA00022918"/>
    </source>
</evidence>
<dbReference type="Pfam" id="PF17917">
    <property type="entry name" value="RT_RNaseH"/>
    <property type="match status" value="1"/>
</dbReference>
<keyword evidence="5" id="KW-0378">Hydrolase</keyword>
<feature type="region of interest" description="Disordered" evidence="7">
    <location>
        <begin position="44"/>
        <end position="73"/>
    </location>
</feature>
<dbReference type="InterPro" id="IPR050951">
    <property type="entry name" value="Retrovirus_Pol_polyprotein"/>
</dbReference>
<sequence>MAEVLSETYTGGLADYIQKELKLFTVDTIEEATVKAIAIEVRNKRTDKKDDRSKPINKTDWQKKGKQSKEGQTQKVYCDHYQTSIHAKDKCWILHHELWPKREKNNEGRNDRKATLVAQQAEELPELKQPDVTLTLMTRPANTKDTYNREELFHVNIQVKQSVVQAIIDPGSQKNLISKALVILGSPYLWDRDVIHYQRLHKYRLVKDGKEFHINACKPQATDNLLTDNLLTANQATRGKLQEKFKDLFQDVHGLPPRRAVEHEIQLVGDSPLLNLGLYRTSVTESNEIKKHIQGLLEQGVIKPSYSPCGSPMLLVPKKDGGWPPLHSLTKANQRFEWLRNHEESFQLLKGKITEAPVLALLNLQRPFEVEADASNYAMGAVLFQDGKLVTYHFEMFSGPVLNYPTYDKELYVMHQAVKHWRAYLLGKEVVVHSDHKPLLFLTTQSKLQQARHMKWMSFLQQFNIVIKYKKGTTNKLADMLFRPPTPVSSVLLVTMQIQLIVPSEYAKGYDTDTDFSLCQATTRKD</sequence>
<dbReference type="PANTHER" id="PTHR37984:SF5">
    <property type="entry name" value="PROTEIN NYNRIN-LIKE"/>
    <property type="match status" value="1"/>
</dbReference>
<accession>A0ABM1LLP5</accession>
<dbReference type="GeneID" id="107880736"/>
<keyword evidence="4" id="KW-0255">Endonuclease</keyword>
<reference evidence="9" key="1">
    <citation type="journal article" date="2012" name="Nat. Commun.">
        <title>The genome of Prunus mume.</title>
        <authorList>
            <person name="Zhang Q."/>
            <person name="Chen W."/>
            <person name="Sun L."/>
            <person name="Zhao F."/>
            <person name="Huang B."/>
            <person name="Yang W."/>
            <person name="Tao Y."/>
            <person name="Wang J."/>
            <person name="Yuan Z."/>
            <person name="Fan G."/>
            <person name="Xing Z."/>
            <person name="Han C."/>
            <person name="Pan H."/>
            <person name="Zhong X."/>
            <person name="Shi W."/>
            <person name="Liang X."/>
            <person name="Du D."/>
            <person name="Sun F."/>
            <person name="Xu Z."/>
            <person name="Hao R."/>
            <person name="Lv T."/>
            <person name="Lv Y."/>
            <person name="Zheng Z."/>
            <person name="Sun M."/>
            <person name="Luo L."/>
            <person name="Cai M."/>
            <person name="Gao Y."/>
            <person name="Wang J."/>
            <person name="Yin Y."/>
            <person name="Xu X."/>
            <person name="Cheng T."/>
            <person name="Wang J."/>
        </authorList>
    </citation>
    <scope>NUCLEOTIDE SEQUENCE [LARGE SCALE GENOMIC DNA]</scope>
</reference>
<evidence type="ECO:0000313" key="9">
    <source>
        <dbReference type="Proteomes" id="UP000694861"/>
    </source>
</evidence>
<feature type="domain" description="Reverse transcriptase RNase H-like" evidence="8">
    <location>
        <begin position="364"/>
        <end position="463"/>
    </location>
</feature>
<evidence type="ECO:0000256" key="4">
    <source>
        <dbReference type="ARBA" id="ARBA00022759"/>
    </source>
</evidence>
<feature type="compositionally biased region" description="Basic and acidic residues" evidence="7">
    <location>
        <begin position="60"/>
        <end position="69"/>
    </location>
</feature>
<dbReference type="InterPro" id="IPR041373">
    <property type="entry name" value="RT_RNaseH"/>
</dbReference>
<dbReference type="CDD" id="cd09274">
    <property type="entry name" value="RNase_HI_RT_Ty3"/>
    <property type="match status" value="1"/>
</dbReference>
<evidence type="ECO:0000256" key="3">
    <source>
        <dbReference type="ARBA" id="ARBA00022722"/>
    </source>
</evidence>
<dbReference type="Gene3D" id="3.10.10.10">
    <property type="entry name" value="HIV Type 1 Reverse Transcriptase, subunit A, domain 1"/>
    <property type="match status" value="1"/>
</dbReference>
<gene>
    <name evidence="10" type="primary">LOC107880736</name>
</gene>
<keyword evidence="1" id="KW-0808">Transferase</keyword>
<evidence type="ECO:0000313" key="10">
    <source>
        <dbReference type="RefSeq" id="XP_016648322.1"/>
    </source>
</evidence>
<evidence type="ECO:0000259" key="8">
    <source>
        <dbReference type="Pfam" id="PF17917"/>
    </source>
</evidence>
<keyword evidence="6" id="KW-0695">RNA-directed DNA polymerase</keyword>
<dbReference type="RefSeq" id="XP_016648322.1">
    <property type="nucleotide sequence ID" value="XM_016792836.1"/>
</dbReference>
<proteinExistence type="predicted"/>
<reference evidence="10" key="2">
    <citation type="submission" date="2025-08" db="UniProtKB">
        <authorList>
            <consortium name="RefSeq"/>
        </authorList>
    </citation>
    <scope>IDENTIFICATION</scope>
</reference>
<keyword evidence="9" id="KW-1185">Reference proteome</keyword>
<dbReference type="SUPFAM" id="SSF56672">
    <property type="entry name" value="DNA/RNA polymerases"/>
    <property type="match status" value="1"/>
</dbReference>
<organism evidence="9 10">
    <name type="scientific">Prunus mume</name>
    <name type="common">Japanese apricot</name>
    <name type="synonym">Armeniaca mume</name>
    <dbReference type="NCBI Taxonomy" id="102107"/>
    <lineage>
        <taxon>Eukaryota</taxon>
        <taxon>Viridiplantae</taxon>
        <taxon>Streptophyta</taxon>
        <taxon>Embryophyta</taxon>
        <taxon>Tracheophyta</taxon>
        <taxon>Spermatophyta</taxon>
        <taxon>Magnoliopsida</taxon>
        <taxon>eudicotyledons</taxon>
        <taxon>Gunneridae</taxon>
        <taxon>Pentapetalae</taxon>
        <taxon>rosids</taxon>
        <taxon>fabids</taxon>
        <taxon>Rosales</taxon>
        <taxon>Rosaceae</taxon>
        <taxon>Amygdaloideae</taxon>
        <taxon>Amygdaleae</taxon>
        <taxon>Prunus</taxon>
    </lineage>
</organism>
<evidence type="ECO:0000256" key="7">
    <source>
        <dbReference type="SAM" id="MobiDB-lite"/>
    </source>
</evidence>
<feature type="compositionally biased region" description="Basic and acidic residues" evidence="7">
    <location>
        <begin position="44"/>
        <end position="54"/>
    </location>
</feature>
<evidence type="ECO:0000256" key="5">
    <source>
        <dbReference type="ARBA" id="ARBA00022801"/>
    </source>
</evidence>
<dbReference type="PANTHER" id="PTHR37984">
    <property type="entry name" value="PROTEIN CBG26694"/>
    <property type="match status" value="1"/>
</dbReference>
<dbReference type="InterPro" id="IPR043502">
    <property type="entry name" value="DNA/RNA_pol_sf"/>
</dbReference>
<dbReference type="Proteomes" id="UP000694861">
    <property type="component" value="Linkage group LG3"/>
</dbReference>
<evidence type="ECO:0000256" key="2">
    <source>
        <dbReference type="ARBA" id="ARBA00022695"/>
    </source>
</evidence>
<protein>
    <submittedName>
        <fullName evidence="10">Uncharacterized protein LOC107880736</fullName>
    </submittedName>
</protein>
<evidence type="ECO:0000256" key="1">
    <source>
        <dbReference type="ARBA" id="ARBA00022679"/>
    </source>
</evidence>
<keyword evidence="3" id="KW-0540">Nuclease</keyword>
<keyword evidence="2" id="KW-0548">Nucleotidyltransferase</keyword>
<name>A0ABM1LLP5_PRUMU</name>